<dbReference type="FunFam" id="1.20.5.1160:FF:000001">
    <property type="entry name" value="Keratin type II"/>
    <property type="match status" value="1"/>
</dbReference>
<dbReference type="PROSITE" id="PS51842">
    <property type="entry name" value="IF_ROD_2"/>
    <property type="match status" value="1"/>
</dbReference>
<dbReference type="Gene3D" id="1.20.5.170">
    <property type="match status" value="1"/>
</dbReference>
<dbReference type="PANTHER" id="PTHR45652:SF11">
    <property type="entry name" value="NOTOCHORD GRANULAR SURFACE"/>
    <property type="match status" value="1"/>
</dbReference>
<dbReference type="GO" id="GO:0060035">
    <property type="term" value="P:notochord cell development"/>
    <property type="evidence" value="ECO:0007669"/>
    <property type="project" value="Ensembl"/>
</dbReference>
<reference evidence="6" key="2">
    <citation type="submission" date="2025-08" db="UniProtKB">
        <authorList>
            <consortium name="Ensembl"/>
        </authorList>
    </citation>
    <scope>IDENTIFICATION</scope>
</reference>
<proteinExistence type="predicted"/>
<evidence type="ECO:0000313" key="7">
    <source>
        <dbReference type="Proteomes" id="UP000694397"/>
    </source>
</evidence>
<dbReference type="Proteomes" id="UP000694397">
    <property type="component" value="Chromosome 1"/>
</dbReference>
<dbReference type="OrthoDB" id="2441647at2759"/>
<feature type="compositionally biased region" description="Polar residues" evidence="4">
    <location>
        <begin position="53"/>
        <end position="64"/>
    </location>
</feature>
<keyword evidence="7" id="KW-1185">Reference proteome</keyword>
<accession>A0A8C9RA60</accession>
<evidence type="ECO:0000256" key="3">
    <source>
        <dbReference type="SAM" id="Coils"/>
    </source>
</evidence>
<dbReference type="InterPro" id="IPR039008">
    <property type="entry name" value="IF_rod_dom"/>
</dbReference>
<gene>
    <name evidence="6" type="primary">ngs</name>
</gene>
<evidence type="ECO:0000256" key="4">
    <source>
        <dbReference type="SAM" id="MobiDB-lite"/>
    </source>
</evidence>
<dbReference type="Ensembl" id="ENSSFOT00015008474.2">
    <property type="protein sequence ID" value="ENSSFOP00015008354.2"/>
    <property type="gene ID" value="ENSSFOG00015005446.2"/>
</dbReference>
<organism evidence="6 7">
    <name type="scientific">Scleropages formosus</name>
    <name type="common">Asian bonytongue</name>
    <name type="synonym">Osteoglossum formosum</name>
    <dbReference type="NCBI Taxonomy" id="113540"/>
    <lineage>
        <taxon>Eukaryota</taxon>
        <taxon>Metazoa</taxon>
        <taxon>Chordata</taxon>
        <taxon>Craniata</taxon>
        <taxon>Vertebrata</taxon>
        <taxon>Euteleostomi</taxon>
        <taxon>Actinopterygii</taxon>
        <taxon>Neopterygii</taxon>
        <taxon>Teleostei</taxon>
        <taxon>Osteoglossocephala</taxon>
        <taxon>Osteoglossomorpha</taxon>
        <taxon>Osteoglossiformes</taxon>
        <taxon>Osteoglossidae</taxon>
        <taxon>Scleropages</taxon>
    </lineage>
</organism>
<dbReference type="Pfam" id="PF00038">
    <property type="entry name" value="Filament"/>
    <property type="match status" value="1"/>
</dbReference>
<dbReference type="GO" id="GO:0005737">
    <property type="term" value="C:cytoplasm"/>
    <property type="evidence" value="ECO:0007669"/>
    <property type="project" value="TreeGrafter"/>
</dbReference>
<evidence type="ECO:0000259" key="5">
    <source>
        <dbReference type="PROSITE" id="PS51842"/>
    </source>
</evidence>
<dbReference type="InterPro" id="IPR006821">
    <property type="entry name" value="Intermed_filament_DNA-bd"/>
</dbReference>
<feature type="region of interest" description="Disordered" evidence="4">
    <location>
        <begin position="1"/>
        <end position="77"/>
    </location>
</feature>
<dbReference type="GO" id="GO:0045109">
    <property type="term" value="P:intermediate filament organization"/>
    <property type="evidence" value="ECO:0007669"/>
    <property type="project" value="TreeGrafter"/>
</dbReference>
<dbReference type="GO" id="GO:0048570">
    <property type="term" value="P:notochord morphogenesis"/>
    <property type="evidence" value="ECO:0007669"/>
    <property type="project" value="Ensembl"/>
</dbReference>
<feature type="domain" description="IF rod" evidence="5">
    <location>
        <begin position="111"/>
        <end position="415"/>
    </location>
</feature>
<dbReference type="GO" id="GO:0005200">
    <property type="term" value="F:structural constituent of cytoskeleton"/>
    <property type="evidence" value="ECO:0007669"/>
    <property type="project" value="Ensembl"/>
</dbReference>
<dbReference type="SUPFAM" id="SSF64593">
    <property type="entry name" value="Intermediate filament protein, coiled coil region"/>
    <property type="match status" value="2"/>
</dbReference>
<keyword evidence="1" id="KW-0403">Intermediate filament</keyword>
<dbReference type="AlphaFoldDB" id="A0A8C9RA60"/>
<protein>
    <submittedName>
        <fullName evidence="6">Notochord granular surface</fullName>
    </submittedName>
</protein>
<reference evidence="6" key="3">
    <citation type="submission" date="2025-09" db="UniProtKB">
        <authorList>
            <consortium name="Ensembl"/>
        </authorList>
    </citation>
    <scope>IDENTIFICATION</scope>
</reference>
<dbReference type="Pfam" id="PF04732">
    <property type="entry name" value="Filament_head"/>
    <property type="match status" value="1"/>
</dbReference>
<dbReference type="InterPro" id="IPR050405">
    <property type="entry name" value="Intermediate_filament"/>
</dbReference>
<feature type="compositionally biased region" description="Low complexity" evidence="4">
    <location>
        <begin position="34"/>
        <end position="46"/>
    </location>
</feature>
<evidence type="ECO:0000256" key="2">
    <source>
        <dbReference type="ARBA" id="ARBA00023054"/>
    </source>
</evidence>
<evidence type="ECO:0000256" key="1">
    <source>
        <dbReference type="ARBA" id="ARBA00022754"/>
    </source>
</evidence>
<evidence type="ECO:0000313" key="6">
    <source>
        <dbReference type="Ensembl" id="ENSSFOP00015008354.2"/>
    </source>
</evidence>
<sequence length="472" mass="53903">NSDSSRNCSPQAAIMSRSPERISSYRRHFEDRSSSSYHLRVSSPSPSHRHRSASYNRSATATSLHTERKGMRTSSSSRMSALCLSTGMGAALDLDAAVAENREFLTTRTSERQEMVVLNDRLAAYIEKVRTLEQDNKLLETEIEELRKRPVKPSGLRALYEEQLRELNRIAEQMRAQRDLALAAKAVMASQLDMLKVKYEEAAETRKKAELEIEAFRPDVDAATSARIALEKQLENLEVQLEFLKRVQKEEIEELMQQIYNSVAKVEVAFSLPDLAAALKQIQSEYDVIAAKNLQEMDAWYKSKFDDLNNASTEHAEKVRNMRREIIENKQHELESLKARHEMLEAQIRDARERHKKAINELEDNTERLRIELKSTKEKAALHLHKYQDLLNVKMALEIEIMTYRKLIEGEDSRLTGMVQALSLTSGGLRVNALVGPGVGTLVQGPVETVERHSKEQAVETTERKTLLIRYK</sequence>
<feature type="compositionally biased region" description="Polar residues" evidence="4">
    <location>
        <begin position="1"/>
        <end position="10"/>
    </location>
</feature>
<keyword evidence="2 3" id="KW-0175">Coiled coil</keyword>
<reference evidence="6 7" key="1">
    <citation type="submission" date="2019-04" db="EMBL/GenBank/DDBJ databases">
        <authorList>
            <consortium name="Wellcome Sanger Institute Data Sharing"/>
        </authorList>
    </citation>
    <scope>NUCLEOTIDE SEQUENCE [LARGE SCALE GENOMIC DNA]</scope>
</reference>
<dbReference type="SMART" id="SM01391">
    <property type="entry name" value="Filament"/>
    <property type="match status" value="1"/>
</dbReference>
<dbReference type="Gene3D" id="1.20.5.1160">
    <property type="entry name" value="Vasodilator-stimulated phosphoprotein"/>
    <property type="match status" value="1"/>
</dbReference>
<dbReference type="Gene3D" id="1.20.5.500">
    <property type="entry name" value="Single helix bin"/>
    <property type="match status" value="1"/>
</dbReference>
<feature type="coiled-coil region" evidence="3">
    <location>
        <begin position="327"/>
        <end position="379"/>
    </location>
</feature>
<dbReference type="GO" id="GO:0005882">
    <property type="term" value="C:intermediate filament"/>
    <property type="evidence" value="ECO:0007669"/>
    <property type="project" value="UniProtKB-KW"/>
</dbReference>
<name>A0A8C9RA60_SCLFO</name>
<dbReference type="PANTHER" id="PTHR45652">
    <property type="entry name" value="GLIAL FIBRILLARY ACIDIC PROTEIN"/>
    <property type="match status" value="1"/>
</dbReference>
<feature type="coiled-coil region" evidence="3">
    <location>
        <begin position="115"/>
        <end position="254"/>
    </location>
</feature>
<dbReference type="GeneTree" id="ENSGT00940000164536"/>